<name>A0ABX5MLE8_9BURK</name>
<protein>
    <submittedName>
        <fullName evidence="1">Uncharacterized protein</fullName>
    </submittedName>
</protein>
<evidence type="ECO:0000313" key="1">
    <source>
        <dbReference type="EMBL" id="PXX14487.1"/>
    </source>
</evidence>
<accession>A0ABX5MLE8</accession>
<reference evidence="1 2" key="1">
    <citation type="submission" date="2018-05" db="EMBL/GenBank/DDBJ databases">
        <title>Genomic Encyclopedia of Type Strains, Phase IV (KMG-V): Genome sequencing to study the core and pangenomes of soil and plant-associated prokaryotes.</title>
        <authorList>
            <person name="Whitman W."/>
        </authorList>
    </citation>
    <scope>NUCLEOTIDE SEQUENCE [LARGE SCALE GENOMIC DNA]</scope>
    <source>
        <strain evidence="1 2">SIr-6563</strain>
    </source>
</reference>
<dbReference type="Proteomes" id="UP000247515">
    <property type="component" value="Unassembled WGS sequence"/>
</dbReference>
<evidence type="ECO:0000313" key="2">
    <source>
        <dbReference type="Proteomes" id="UP000247515"/>
    </source>
</evidence>
<proteinExistence type="predicted"/>
<gene>
    <name evidence="1" type="ORF">C7400_11297</name>
</gene>
<sequence>MKNLYARVVLFLIRPALDVRASREAEYADRVMKAFHSAVRPSSLSSTN</sequence>
<organism evidence="1 2">
    <name type="scientific">Paraburkholderia tropica</name>
    <dbReference type="NCBI Taxonomy" id="92647"/>
    <lineage>
        <taxon>Bacteria</taxon>
        <taxon>Pseudomonadati</taxon>
        <taxon>Pseudomonadota</taxon>
        <taxon>Betaproteobacteria</taxon>
        <taxon>Burkholderiales</taxon>
        <taxon>Burkholderiaceae</taxon>
        <taxon>Paraburkholderia</taxon>
    </lineage>
</organism>
<keyword evidence="2" id="KW-1185">Reference proteome</keyword>
<comment type="caution">
    <text evidence="1">The sequence shown here is derived from an EMBL/GenBank/DDBJ whole genome shotgun (WGS) entry which is preliminary data.</text>
</comment>
<dbReference type="EMBL" id="QJJV01000012">
    <property type="protein sequence ID" value="PXX14487.1"/>
    <property type="molecule type" value="Genomic_DNA"/>
</dbReference>